<reference evidence="8 9" key="1">
    <citation type="submission" date="2025-05" db="UniProtKB">
        <authorList>
            <consortium name="RefSeq"/>
        </authorList>
    </citation>
    <scope>IDENTIFICATION</scope>
    <source>
        <tissue evidence="8 9">Whole body</tissue>
    </source>
</reference>
<comment type="similarity">
    <text evidence="4">Belongs to the glycosyl hydrolase 18 family.</text>
</comment>
<proteinExistence type="inferred from homology"/>
<dbReference type="SUPFAM" id="SSF54556">
    <property type="entry name" value="Chitinase insertion domain"/>
    <property type="match status" value="1"/>
</dbReference>
<gene>
    <name evidence="8 9 10 11" type="primary">LOC107068130</name>
</gene>
<evidence type="ECO:0000313" key="8">
    <source>
        <dbReference type="RefSeq" id="XP_015179710.1"/>
    </source>
</evidence>
<dbReference type="InterPro" id="IPR050314">
    <property type="entry name" value="Glycosyl_Hydrlase_18"/>
</dbReference>
<evidence type="ECO:0000256" key="4">
    <source>
        <dbReference type="RuleBase" id="RU004453"/>
    </source>
</evidence>
<dbReference type="Proteomes" id="UP000694924">
    <property type="component" value="Unplaced"/>
</dbReference>
<dbReference type="PROSITE" id="PS01095">
    <property type="entry name" value="GH18_1"/>
    <property type="match status" value="1"/>
</dbReference>
<dbReference type="InterPro" id="IPR011583">
    <property type="entry name" value="Chitinase_II/V-like_cat"/>
</dbReference>
<dbReference type="InterPro" id="IPR029070">
    <property type="entry name" value="Chitinase_insertion_sf"/>
</dbReference>
<evidence type="ECO:0000313" key="7">
    <source>
        <dbReference type="Proteomes" id="UP000694924"/>
    </source>
</evidence>
<sequence length="421" mass="47698">MNPMKYLTSCLVMLFFFYIDNIQGQEIPKHGKVVACYVAGWARYRPSNGKFTLDNLKPQHCTHLIYAFAGLNTTTWEIKSLDTWADIEDGIGNYQKMSDLHKNYPGLKVSIAIGGWNEGSENYSILAQDENKRKSFINSISEFLKKYKFDGVDLDWEFPSERGGNSQDKDNFSLLIKELKQQLPQNSILTAAISANKKIIDKGYNISYISKYLDYIHVMTYDYHGSWDLKILPNAPLYSNNDESVNATVSYLLQLGAPAKKLVLGLPMYGRTYISNTKISPGENPTGMPCGKDGFNGSYTRQNGFMGYNEICEEVKDKKWISGWDNDSNTPYAVNEDRVIFYDDYISLKTKALYAKEMNLAGVMIWSIDTDDHNGICGTDYILMKSINKAFINKVSTDKTSSHKVSIVLYAIVNILIFISL</sequence>
<protein>
    <submittedName>
        <fullName evidence="8 9">Probable chitinase 2</fullName>
    </submittedName>
</protein>
<evidence type="ECO:0000313" key="11">
    <source>
        <dbReference type="RefSeq" id="XP_015179714.1"/>
    </source>
</evidence>
<feature type="signal peptide" evidence="5">
    <location>
        <begin position="1"/>
        <end position="24"/>
    </location>
</feature>
<dbReference type="RefSeq" id="XP_015179714.1">
    <property type="nucleotide sequence ID" value="XM_015324228.1"/>
</dbReference>
<dbReference type="InterPro" id="IPR017853">
    <property type="entry name" value="GH"/>
</dbReference>
<name>A0ABM1IHM7_POLDO</name>
<evidence type="ECO:0000256" key="5">
    <source>
        <dbReference type="SAM" id="SignalP"/>
    </source>
</evidence>
<evidence type="ECO:0000256" key="3">
    <source>
        <dbReference type="RuleBase" id="RU000489"/>
    </source>
</evidence>
<dbReference type="PROSITE" id="PS51910">
    <property type="entry name" value="GH18_2"/>
    <property type="match status" value="1"/>
</dbReference>
<dbReference type="RefSeq" id="XP_015179711.1">
    <property type="nucleotide sequence ID" value="XM_015324225.1"/>
</dbReference>
<dbReference type="RefSeq" id="XP_015179713.1">
    <property type="nucleotide sequence ID" value="XM_015324227.1"/>
</dbReference>
<evidence type="ECO:0000256" key="2">
    <source>
        <dbReference type="ARBA" id="ARBA00023295"/>
    </source>
</evidence>
<dbReference type="InterPro" id="IPR001223">
    <property type="entry name" value="Glyco_hydro18_cat"/>
</dbReference>
<evidence type="ECO:0000259" key="6">
    <source>
        <dbReference type="PROSITE" id="PS51910"/>
    </source>
</evidence>
<dbReference type="InterPro" id="IPR001579">
    <property type="entry name" value="Glyco_hydro_18_chit_AS"/>
</dbReference>
<accession>A0ABM1IHM7</accession>
<evidence type="ECO:0000313" key="9">
    <source>
        <dbReference type="RefSeq" id="XP_015179711.1"/>
    </source>
</evidence>
<feature type="domain" description="GH18" evidence="6">
    <location>
        <begin position="32"/>
        <end position="394"/>
    </location>
</feature>
<feature type="chain" id="PRO_5045022436" evidence="5">
    <location>
        <begin position="25"/>
        <end position="421"/>
    </location>
</feature>
<dbReference type="PANTHER" id="PTHR11177">
    <property type="entry name" value="CHITINASE"/>
    <property type="match status" value="1"/>
</dbReference>
<dbReference type="RefSeq" id="XP_015179710.1">
    <property type="nucleotide sequence ID" value="XM_015324224.1"/>
</dbReference>
<keyword evidence="7" id="KW-1185">Reference proteome</keyword>
<dbReference type="Gene3D" id="3.10.50.10">
    <property type="match status" value="1"/>
</dbReference>
<dbReference type="SMART" id="SM00636">
    <property type="entry name" value="Glyco_18"/>
    <property type="match status" value="1"/>
</dbReference>
<keyword evidence="5" id="KW-0732">Signal</keyword>
<dbReference type="Pfam" id="PF00704">
    <property type="entry name" value="Glyco_hydro_18"/>
    <property type="match status" value="1"/>
</dbReference>
<dbReference type="Gene3D" id="3.20.20.80">
    <property type="entry name" value="Glycosidases"/>
    <property type="match status" value="1"/>
</dbReference>
<keyword evidence="2 3" id="KW-0326">Glycosidase</keyword>
<organism evidence="7 11">
    <name type="scientific">Polistes dominula</name>
    <name type="common">European paper wasp</name>
    <name type="synonym">Vespa dominula</name>
    <dbReference type="NCBI Taxonomy" id="743375"/>
    <lineage>
        <taxon>Eukaryota</taxon>
        <taxon>Metazoa</taxon>
        <taxon>Ecdysozoa</taxon>
        <taxon>Arthropoda</taxon>
        <taxon>Hexapoda</taxon>
        <taxon>Insecta</taxon>
        <taxon>Pterygota</taxon>
        <taxon>Neoptera</taxon>
        <taxon>Endopterygota</taxon>
        <taxon>Hymenoptera</taxon>
        <taxon>Apocrita</taxon>
        <taxon>Aculeata</taxon>
        <taxon>Vespoidea</taxon>
        <taxon>Vespidae</taxon>
        <taxon>Polistinae</taxon>
        <taxon>Polistini</taxon>
        <taxon>Polistes</taxon>
    </lineage>
</organism>
<dbReference type="SUPFAM" id="SSF51445">
    <property type="entry name" value="(Trans)glycosidases"/>
    <property type="match status" value="1"/>
</dbReference>
<dbReference type="GeneID" id="107068130"/>
<evidence type="ECO:0000313" key="10">
    <source>
        <dbReference type="RefSeq" id="XP_015179713.1"/>
    </source>
</evidence>
<evidence type="ECO:0000256" key="1">
    <source>
        <dbReference type="ARBA" id="ARBA00022801"/>
    </source>
</evidence>
<dbReference type="PANTHER" id="PTHR11177:SF403">
    <property type="entry name" value="CHITINASE 2-RELATED"/>
    <property type="match status" value="1"/>
</dbReference>
<keyword evidence="1 3" id="KW-0378">Hydrolase</keyword>